<protein>
    <submittedName>
        <fullName evidence="1">Uncharacterized protein</fullName>
    </submittedName>
</protein>
<organism evidence="1">
    <name type="scientific">bioreactor metagenome</name>
    <dbReference type="NCBI Taxonomy" id="1076179"/>
    <lineage>
        <taxon>unclassified sequences</taxon>
        <taxon>metagenomes</taxon>
        <taxon>ecological metagenomes</taxon>
    </lineage>
</organism>
<reference evidence="1" key="1">
    <citation type="submission" date="2019-08" db="EMBL/GenBank/DDBJ databases">
        <authorList>
            <person name="Kucharzyk K."/>
            <person name="Murdoch R.W."/>
            <person name="Higgins S."/>
            <person name="Loffler F."/>
        </authorList>
    </citation>
    <scope>NUCLEOTIDE SEQUENCE</scope>
</reference>
<evidence type="ECO:0000313" key="1">
    <source>
        <dbReference type="EMBL" id="MPN12859.1"/>
    </source>
</evidence>
<proteinExistence type="predicted"/>
<dbReference type="AlphaFoldDB" id="A0A645FHN4"/>
<dbReference type="EMBL" id="VSSQ01059277">
    <property type="protein sequence ID" value="MPN12859.1"/>
    <property type="molecule type" value="Genomic_DNA"/>
</dbReference>
<gene>
    <name evidence="1" type="ORF">SDC9_160179</name>
</gene>
<accession>A0A645FHN4</accession>
<sequence>MKIVMRVAVASQFMPRFHNGEGLLGIALHHITRHKERALYGLPLQHG</sequence>
<comment type="caution">
    <text evidence="1">The sequence shown here is derived from an EMBL/GenBank/DDBJ whole genome shotgun (WGS) entry which is preliminary data.</text>
</comment>
<name>A0A645FHN4_9ZZZZ</name>